<sequence length="366" mass="40944">MKKIKIFYRRDSMYLLISSILFMMLLSACSPLTHTGGLRSSEPQLTVLPLDTSTQKKADEVLLSTVDPLKNRYARTWLSDTELIINKKDRLYIYNITTAKEKLFTPDRTSPQYLALTSQDGQHVFFTEGVDGDPYEIQGYIWEVSTGKVTSIGRLDITNTVSWADNEHLIADQIGGGIRLIDLNGHSSDVVLPYSMQPQDRIDNVQKIGKVIYFLGSDTHVYRLVQYANQSEPTIIAIASNVRTFTVSPDGERIAIEQRLWNTTEPAKLIIIDPQGDVKGTLAQGSLISHSVWSADSRMLAFAINQVNQQGMNGLYIFDQATGKTTPVFAKIQDSNASIQWNPSSKSLSMYDESNGIMTYIIGIEK</sequence>
<dbReference type="PROSITE" id="PS51257">
    <property type="entry name" value="PROKAR_LIPOPROTEIN"/>
    <property type="match status" value="1"/>
</dbReference>
<evidence type="ECO:0000313" key="2">
    <source>
        <dbReference type="Proteomes" id="UP000094578"/>
    </source>
</evidence>
<dbReference type="InterPro" id="IPR011042">
    <property type="entry name" value="6-blade_b-propeller_TolB-like"/>
</dbReference>
<evidence type="ECO:0000313" key="1">
    <source>
        <dbReference type="EMBL" id="ODP28218.1"/>
    </source>
</evidence>
<organism evidence="1 2">
    <name type="scientific">Paenibacillus nuruki</name>
    <dbReference type="NCBI Taxonomy" id="1886670"/>
    <lineage>
        <taxon>Bacteria</taxon>
        <taxon>Bacillati</taxon>
        <taxon>Bacillota</taxon>
        <taxon>Bacilli</taxon>
        <taxon>Bacillales</taxon>
        <taxon>Paenibacillaceae</taxon>
        <taxon>Paenibacillus</taxon>
    </lineage>
</organism>
<dbReference type="Proteomes" id="UP000094578">
    <property type="component" value="Unassembled WGS sequence"/>
</dbReference>
<protein>
    <submittedName>
        <fullName evidence="1">Uncharacterized protein</fullName>
    </submittedName>
</protein>
<name>A0A1E3L368_9BACL</name>
<dbReference type="SUPFAM" id="SSF82171">
    <property type="entry name" value="DPP6 N-terminal domain-like"/>
    <property type="match status" value="1"/>
</dbReference>
<gene>
    <name evidence="1" type="ORF">PTI45_02375</name>
</gene>
<dbReference type="Gene3D" id="2.120.10.30">
    <property type="entry name" value="TolB, C-terminal domain"/>
    <property type="match status" value="1"/>
</dbReference>
<keyword evidence="2" id="KW-1185">Reference proteome</keyword>
<dbReference type="STRING" id="1886670.PTI45_02375"/>
<proteinExistence type="predicted"/>
<reference evidence="1 2" key="1">
    <citation type="submission" date="2016-08" db="EMBL/GenBank/DDBJ databases">
        <title>Genome sequencing of Paenibacillus sp. TI45-13ar, isolated from Korean traditional nuruk.</title>
        <authorList>
            <person name="Kim S.-J."/>
        </authorList>
    </citation>
    <scope>NUCLEOTIDE SEQUENCE [LARGE SCALE GENOMIC DNA]</scope>
    <source>
        <strain evidence="1 2">TI45-13ar</strain>
    </source>
</reference>
<comment type="caution">
    <text evidence="1">The sequence shown here is derived from an EMBL/GenBank/DDBJ whole genome shotgun (WGS) entry which is preliminary data.</text>
</comment>
<dbReference type="AlphaFoldDB" id="A0A1E3L368"/>
<dbReference type="EMBL" id="MDER01000040">
    <property type="protein sequence ID" value="ODP28218.1"/>
    <property type="molecule type" value="Genomic_DNA"/>
</dbReference>
<accession>A0A1E3L368</accession>